<dbReference type="PANTHER" id="PTHR10057:SF0">
    <property type="entry name" value="TRANSLOCATOR PROTEIN"/>
    <property type="match status" value="1"/>
</dbReference>
<dbReference type="Pfam" id="PF03073">
    <property type="entry name" value="TspO_MBR"/>
    <property type="match status" value="1"/>
</dbReference>
<evidence type="ECO:0000256" key="3">
    <source>
        <dbReference type="ARBA" id="ARBA00022692"/>
    </source>
</evidence>
<dbReference type="PANTHER" id="PTHR10057">
    <property type="entry name" value="PERIPHERAL-TYPE BENZODIAZEPINE RECEPTOR"/>
    <property type="match status" value="1"/>
</dbReference>
<dbReference type="InterPro" id="IPR004307">
    <property type="entry name" value="TspO_MBR"/>
</dbReference>
<dbReference type="FunFam" id="1.20.1260.100:FF:000001">
    <property type="entry name" value="translocator protein 2"/>
    <property type="match status" value="1"/>
</dbReference>
<organism evidence="7 8">
    <name type="scientific">Enterovirga aerilata</name>
    <dbReference type="NCBI Taxonomy" id="2730920"/>
    <lineage>
        <taxon>Bacteria</taxon>
        <taxon>Pseudomonadati</taxon>
        <taxon>Pseudomonadota</taxon>
        <taxon>Alphaproteobacteria</taxon>
        <taxon>Hyphomicrobiales</taxon>
        <taxon>Methylobacteriaceae</taxon>
        <taxon>Enterovirga</taxon>
    </lineage>
</organism>
<feature type="transmembrane region" description="Helical" evidence="6">
    <location>
        <begin position="90"/>
        <end position="109"/>
    </location>
</feature>
<dbReference type="GO" id="GO:0016020">
    <property type="term" value="C:membrane"/>
    <property type="evidence" value="ECO:0007669"/>
    <property type="project" value="UniProtKB-SubCell"/>
</dbReference>
<keyword evidence="5 6" id="KW-0472">Membrane</keyword>
<keyword evidence="4 6" id="KW-1133">Transmembrane helix</keyword>
<dbReference type="Proteomes" id="UP000564885">
    <property type="component" value="Unassembled WGS sequence"/>
</dbReference>
<sequence length="168" mass="18177">MNTLAASARHRNGRLGRLALAILPVALVSVLGSWATLPNIPTWYAGLAKPPLTPPNGVFGPVWTALYGLMAFAIWRVLSTHPAMPGRGRAVALFYLQLALNGLWSWSFFAAQSPAAGLANILALDVAAGATFAMFRRIDRLASWCLLPYLAWIAFATYLNAEIWLLNG</sequence>
<name>A0A849I4U9_9HYPH</name>
<dbReference type="EMBL" id="JABEPP010000001">
    <property type="protein sequence ID" value="NNM71355.1"/>
    <property type="molecule type" value="Genomic_DNA"/>
</dbReference>
<dbReference type="InterPro" id="IPR038330">
    <property type="entry name" value="TspO/MBR-related_sf"/>
</dbReference>
<protein>
    <submittedName>
        <fullName evidence="7">Tryptophan-rich sensory protein</fullName>
    </submittedName>
</protein>
<evidence type="ECO:0000313" key="7">
    <source>
        <dbReference type="EMBL" id="NNM71355.1"/>
    </source>
</evidence>
<evidence type="ECO:0000313" key="8">
    <source>
        <dbReference type="Proteomes" id="UP000564885"/>
    </source>
</evidence>
<dbReference type="AlphaFoldDB" id="A0A849I4U9"/>
<feature type="transmembrane region" description="Helical" evidence="6">
    <location>
        <begin position="147"/>
        <end position="166"/>
    </location>
</feature>
<feature type="transmembrane region" description="Helical" evidence="6">
    <location>
        <begin position="18"/>
        <end position="37"/>
    </location>
</feature>
<evidence type="ECO:0000256" key="2">
    <source>
        <dbReference type="ARBA" id="ARBA00007524"/>
    </source>
</evidence>
<comment type="subcellular location">
    <subcellularLocation>
        <location evidence="1">Membrane</location>
        <topology evidence="1">Multi-pass membrane protein</topology>
    </subcellularLocation>
</comment>
<keyword evidence="8" id="KW-1185">Reference proteome</keyword>
<accession>A0A849I4U9</accession>
<dbReference type="Gene3D" id="1.20.1260.100">
    <property type="entry name" value="TspO/MBR protein"/>
    <property type="match status" value="1"/>
</dbReference>
<evidence type="ECO:0000256" key="5">
    <source>
        <dbReference type="ARBA" id="ARBA00023136"/>
    </source>
</evidence>
<dbReference type="GO" id="GO:0033013">
    <property type="term" value="P:tetrapyrrole metabolic process"/>
    <property type="evidence" value="ECO:0007669"/>
    <property type="project" value="UniProtKB-ARBA"/>
</dbReference>
<evidence type="ECO:0000256" key="6">
    <source>
        <dbReference type="SAM" id="Phobius"/>
    </source>
</evidence>
<comment type="caution">
    <text evidence="7">The sequence shown here is derived from an EMBL/GenBank/DDBJ whole genome shotgun (WGS) entry which is preliminary data.</text>
</comment>
<evidence type="ECO:0000256" key="4">
    <source>
        <dbReference type="ARBA" id="ARBA00022989"/>
    </source>
</evidence>
<feature type="transmembrane region" description="Helical" evidence="6">
    <location>
        <begin position="57"/>
        <end position="78"/>
    </location>
</feature>
<reference evidence="7 8" key="1">
    <citation type="submission" date="2020-04" db="EMBL/GenBank/DDBJ databases">
        <title>Enterovirga sp. isolate from soil.</title>
        <authorList>
            <person name="Chea S."/>
            <person name="Kim D.-U."/>
        </authorList>
    </citation>
    <scope>NUCLEOTIDE SEQUENCE [LARGE SCALE GENOMIC DNA]</scope>
    <source>
        <strain evidence="7 8">DB1703</strain>
    </source>
</reference>
<gene>
    <name evidence="7" type="ORF">HJG44_02960</name>
</gene>
<comment type="similarity">
    <text evidence="2">Belongs to the TspO/BZRP family.</text>
</comment>
<dbReference type="PIRSF" id="PIRSF005859">
    <property type="entry name" value="PBR"/>
    <property type="match status" value="1"/>
</dbReference>
<keyword evidence="3 6" id="KW-0812">Transmembrane</keyword>
<feature type="transmembrane region" description="Helical" evidence="6">
    <location>
        <begin position="115"/>
        <end position="135"/>
    </location>
</feature>
<evidence type="ECO:0000256" key="1">
    <source>
        <dbReference type="ARBA" id="ARBA00004141"/>
    </source>
</evidence>
<proteinExistence type="inferred from homology"/>
<dbReference type="CDD" id="cd15904">
    <property type="entry name" value="TSPO_MBR"/>
    <property type="match status" value="1"/>
</dbReference>